<gene>
    <name evidence="1" type="ORF">METZ01_LOCUS346417</name>
</gene>
<accession>A0A382R747</accession>
<dbReference type="AlphaFoldDB" id="A0A382R747"/>
<dbReference type="EMBL" id="UINC01119613">
    <property type="protein sequence ID" value="SVC93563.1"/>
    <property type="molecule type" value="Genomic_DNA"/>
</dbReference>
<protein>
    <submittedName>
        <fullName evidence="1">Uncharacterized protein</fullName>
    </submittedName>
</protein>
<evidence type="ECO:0000313" key="1">
    <source>
        <dbReference type="EMBL" id="SVC93563.1"/>
    </source>
</evidence>
<feature type="non-terminal residue" evidence="1">
    <location>
        <position position="1"/>
    </location>
</feature>
<reference evidence="1" key="1">
    <citation type="submission" date="2018-05" db="EMBL/GenBank/DDBJ databases">
        <authorList>
            <person name="Lanie J.A."/>
            <person name="Ng W.-L."/>
            <person name="Kazmierczak K.M."/>
            <person name="Andrzejewski T.M."/>
            <person name="Davidsen T.M."/>
            <person name="Wayne K.J."/>
            <person name="Tettelin H."/>
            <person name="Glass J.I."/>
            <person name="Rusch D."/>
            <person name="Podicherti R."/>
            <person name="Tsui H.-C.T."/>
            <person name="Winkler M.E."/>
        </authorList>
    </citation>
    <scope>NUCLEOTIDE SEQUENCE</scope>
</reference>
<proteinExistence type="predicted"/>
<sequence length="36" mass="3876">RLLSIAIMYSEKVGLPVDEAISELLENLGQCGIDKG</sequence>
<organism evidence="1">
    <name type="scientific">marine metagenome</name>
    <dbReference type="NCBI Taxonomy" id="408172"/>
    <lineage>
        <taxon>unclassified sequences</taxon>
        <taxon>metagenomes</taxon>
        <taxon>ecological metagenomes</taxon>
    </lineage>
</organism>
<name>A0A382R747_9ZZZZ</name>